<feature type="domain" description="Rhodanese" evidence="2">
    <location>
        <begin position="15"/>
        <end position="123"/>
    </location>
</feature>
<reference evidence="3 4" key="1">
    <citation type="journal article" date="2006" name="Proc. Natl. Acad. Sci. U.S.A.">
        <title>Burkholderia xenovorans LB400 harbors a multi-replicon, 9.73-Mbp genome shaped for versatility.</title>
        <authorList>
            <person name="Chain P.S."/>
            <person name="Denef V.J."/>
            <person name="Konstantinidis K.T."/>
            <person name="Vergez L.M."/>
            <person name="Agullo L."/>
            <person name="Reyes V.L."/>
            <person name="Hauser L."/>
            <person name="Cordova M."/>
            <person name="Gomez L."/>
            <person name="Gonzalez M."/>
            <person name="Land M."/>
            <person name="Lao V."/>
            <person name="Larimer F."/>
            <person name="LiPuma J.J."/>
            <person name="Mahenthiralingam E."/>
            <person name="Malfatti S.A."/>
            <person name="Marx C.J."/>
            <person name="Parnell J.J."/>
            <person name="Ramette A."/>
            <person name="Richardson P."/>
            <person name="Seeger M."/>
            <person name="Smith D."/>
            <person name="Spilker T."/>
            <person name="Sul W.J."/>
            <person name="Tsoi T.V."/>
            <person name="Ulrich L.E."/>
            <person name="Zhulin I.B."/>
            <person name="Tiedje J.M."/>
        </authorList>
    </citation>
    <scope>NUCLEOTIDE SEQUENCE [LARGE SCALE GENOMIC DNA]</scope>
    <source>
        <strain evidence="3 4">LB400</strain>
    </source>
</reference>
<dbReference type="STRING" id="266265.Bxe_C0931"/>
<dbReference type="OrthoDB" id="9781034at2"/>
<protein>
    <submittedName>
        <fullName evidence="3">Rhodanese-like sulfur transferase</fullName>
        <ecNumber evidence="3">2.8.1.1</ecNumber>
    </submittedName>
</protein>
<dbReference type="CDD" id="cd01449">
    <property type="entry name" value="TST_Repeat_2"/>
    <property type="match status" value="1"/>
</dbReference>
<evidence type="ECO:0000259" key="2">
    <source>
        <dbReference type="PROSITE" id="PS50206"/>
    </source>
</evidence>
<dbReference type="Proteomes" id="UP000001817">
    <property type="component" value="Chromosome 3"/>
</dbReference>
<dbReference type="KEGG" id="bxe:Bxe_C0931"/>
<keyword evidence="1" id="KW-0677">Repeat</keyword>
<feature type="domain" description="Rhodanese" evidence="2">
    <location>
        <begin position="151"/>
        <end position="262"/>
    </location>
</feature>
<dbReference type="Gene3D" id="3.40.250.10">
    <property type="entry name" value="Rhodanese-like domain"/>
    <property type="match status" value="2"/>
</dbReference>
<dbReference type="PROSITE" id="PS50206">
    <property type="entry name" value="RHODANESE_3"/>
    <property type="match status" value="2"/>
</dbReference>
<dbReference type="InterPro" id="IPR051126">
    <property type="entry name" value="Thiosulfate_sulfurtransferase"/>
</dbReference>
<gene>
    <name evidence="3" type="ORF">Bxe_C0931</name>
</gene>
<dbReference type="RefSeq" id="WP_011494053.1">
    <property type="nucleotide sequence ID" value="NC_007953.1"/>
</dbReference>
<dbReference type="PANTHER" id="PTHR43855">
    <property type="entry name" value="THIOSULFATE SULFURTRANSFERASE"/>
    <property type="match status" value="1"/>
</dbReference>
<proteinExistence type="predicted"/>
<dbReference type="SMART" id="SM00450">
    <property type="entry name" value="RHOD"/>
    <property type="match status" value="2"/>
</dbReference>
<dbReference type="KEGG" id="bxb:DR64_7519"/>
<dbReference type="SUPFAM" id="SSF52821">
    <property type="entry name" value="Rhodanese/Cell cycle control phosphatase"/>
    <property type="match status" value="2"/>
</dbReference>
<dbReference type="PATRIC" id="fig|266265.5.peg.8697"/>
<dbReference type="GO" id="GO:0004792">
    <property type="term" value="F:thiosulfate-cyanide sulfurtransferase activity"/>
    <property type="evidence" value="ECO:0007669"/>
    <property type="project" value="UniProtKB-EC"/>
</dbReference>
<dbReference type="InterPro" id="IPR036873">
    <property type="entry name" value="Rhodanese-like_dom_sf"/>
</dbReference>
<dbReference type="InterPro" id="IPR001763">
    <property type="entry name" value="Rhodanese-like_dom"/>
</dbReference>
<evidence type="ECO:0000313" key="3">
    <source>
        <dbReference type="EMBL" id="ABE36806.1"/>
    </source>
</evidence>
<dbReference type="Pfam" id="PF00581">
    <property type="entry name" value="Rhodanese"/>
    <property type="match status" value="2"/>
</dbReference>
<dbReference type="EMBL" id="CP000272">
    <property type="protein sequence ID" value="ABE36806.1"/>
    <property type="molecule type" value="Genomic_DNA"/>
</dbReference>
<dbReference type="EC" id="2.8.1.1" evidence="3"/>
<name>Q13GI3_PARXL</name>
<keyword evidence="3" id="KW-0808">Transferase</keyword>
<evidence type="ECO:0000313" key="4">
    <source>
        <dbReference type="Proteomes" id="UP000001817"/>
    </source>
</evidence>
<sequence>MTILSLVEISDLPRLLQHAVILDVRSHDAYWQGHLKGALRVEPSLAALPKTDRASVQQYDSRLQWLLSTLGVQTGSTVLIYGETLDGGVARVAWALDYAGLARVTVFNGPFEALRGVELETIGPQTTAVNLTLNPRRHLLATASGLSANLADATTRVLDARELDDYRGTRANPARRGHIPGALHWDNRQEVSADGRIDTPTVLAARFGALGLEPGQPIATYCGSGPRASRTWLALRHAGYTNVSVYQASWGEWGASAELPVEVDGERAPAVE</sequence>
<evidence type="ECO:0000256" key="1">
    <source>
        <dbReference type="ARBA" id="ARBA00022737"/>
    </source>
</evidence>
<dbReference type="PANTHER" id="PTHR43855:SF1">
    <property type="entry name" value="THIOSULFATE SULFURTRANSFERASE"/>
    <property type="match status" value="1"/>
</dbReference>
<keyword evidence="4" id="KW-1185">Reference proteome</keyword>
<dbReference type="AlphaFoldDB" id="Q13GI3"/>
<accession>Q13GI3</accession>
<organism evidence="3 4">
    <name type="scientific">Paraburkholderia xenovorans (strain LB400)</name>
    <dbReference type="NCBI Taxonomy" id="266265"/>
    <lineage>
        <taxon>Bacteria</taxon>
        <taxon>Pseudomonadati</taxon>
        <taxon>Pseudomonadota</taxon>
        <taxon>Betaproteobacteria</taxon>
        <taxon>Burkholderiales</taxon>
        <taxon>Burkholderiaceae</taxon>
        <taxon>Paraburkholderia</taxon>
    </lineage>
</organism>
<dbReference type="eggNOG" id="COG2897">
    <property type="taxonomic scope" value="Bacteria"/>
</dbReference>